<name>A0ABN2LQC2_9MICO</name>
<protein>
    <recommendedName>
        <fullName evidence="1">CYTH domain-containing protein</fullName>
    </recommendedName>
</protein>
<dbReference type="Proteomes" id="UP001500851">
    <property type="component" value="Unassembled WGS sequence"/>
</dbReference>
<sequence length="263" mass="27949">MTEQGAASLEIERKYEMIGASALPDADVWAAAGLRAGEPRRVELHASYFDTEDRALATARLAMRRRAGGADEGWHLKERTPGGVHELHWPLSDELPDGLRAELRSRIGDAADRVVPAATLETARVTVRLAESGADAVELADDTVLATDHRAGVSRLWREWEAELVGGADPAVLDRVEPLLAAAGAVPSPSEAKIARATGRLIDLAIAHDGSARLLEALAVMDAADRLAATLRRDGGEALGDPRVAELRARAQALLTIPAAAHE</sequence>
<dbReference type="Gene3D" id="2.40.320.10">
    <property type="entry name" value="Hypothetical Protein Pfu-838710-001"/>
    <property type="match status" value="1"/>
</dbReference>
<dbReference type="InterPro" id="IPR033469">
    <property type="entry name" value="CYTH-like_dom_sf"/>
</dbReference>
<keyword evidence="3" id="KW-1185">Reference proteome</keyword>
<proteinExistence type="predicted"/>
<feature type="domain" description="CYTH" evidence="1">
    <location>
        <begin position="8"/>
        <end position="204"/>
    </location>
</feature>
<dbReference type="SUPFAM" id="SSF55154">
    <property type="entry name" value="CYTH-like phosphatases"/>
    <property type="match status" value="1"/>
</dbReference>
<gene>
    <name evidence="2" type="ORF">GCM10009768_27150</name>
</gene>
<dbReference type="EMBL" id="BAAAOB010000004">
    <property type="protein sequence ID" value="GAA1796693.1"/>
    <property type="molecule type" value="Genomic_DNA"/>
</dbReference>
<organism evidence="2 3">
    <name type="scientific">Leucobacter iarius</name>
    <dbReference type="NCBI Taxonomy" id="333963"/>
    <lineage>
        <taxon>Bacteria</taxon>
        <taxon>Bacillati</taxon>
        <taxon>Actinomycetota</taxon>
        <taxon>Actinomycetes</taxon>
        <taxon>Micrococcales</taxon>
        <taxon>Microbacteriaceae</taxon>
        <taxon>Leucobacter</taxon>
    </lineage>
</organism>
<evidence type="ECO:0000259" key="1">
    <source>
        <dbReference type="PROSITE" id="PS51707"/>
    </source>
</evidence>
<evidence type="ECO:0000313" key="3">
    <source>
        <dbReference type="Proteomes" id="UP001500851"/>
    </source>
</evidence>
<accession>A0ABN2LQC2</accession>
<comment type="caution">
    <text evidence="2">The sequence shown here is derived from an EMBL/GenBank/DDBJ whole genome shotgun (WGS) entry which is preliminary data.</text>
</comment>
<dbReference type="PROSITE" id="PS51707">
    <property type="entry name" value="CYTH"/>
    <property type="match status" value="1"/>
</dbReference>
<reference evidence="2 3" key="1">
    <citation type="journal article" date="2019" name="Int. J. Syst. Evol. Microbiol.">
        <title>The Global Catalogue of Microorganisms (GCM) 10K type strain sequencing project: providing services to taxonomists for standard genome sequencing and annotation.</title>
        <authorList>
            <consortium name="The Broad Institute Genomics Platform"/>
            <consortium name="The Broad Institute Genome Sequencing Center for Infectious Disease"/>
            <person name="Wu L."/>
            <person name="Ma J."/>
        </authorList>
    </citation>
    <scope>NUCLEOTIDE SEQUENCE [LARGE SCALE GENOMIC DNA]</scope>
    <source>
        <strain evidence="2 3">JCM 14736</strain>
    </source>
</reference>
<dbReference type="SMART" id="SM01118">
    <property type="entry name" value="CYTH"/>
    <property type="match status" value="1"/>
</dbReference>
<dbReference type="InterPro" id="IPR023577">
    <property type="entry name" value="CYTH_domain"/>
</dbReference>
<evidence type="ECO:0000313" key="2">
    <source>
        <dbReference type="EMBL" id="GAA1796693.1"/>
    </source>
</evidence>
<dbReference type="Pfam" id="PF01928">
    <property type="entry name" value="CYTH"/>
    <property type="match status" value="1"/>
</dbReference>
<dbReference type="CDD" id="cd07374">
    <property type="entry name" value="CYTH-like_Pase"/>
    <property type="match status" value="1"/>
</dbReference>
<dbReference type="RefSeq" id="WP_344033059.1">
    <property type="nucleotide sequence ID" value="NZ_BAAAOB010000004.1"/>
</dbReference>